<protein>
    <submittedName>
        <fullName evidence="2">Uncharacterized protein</fullName>
    </submittedName>
</protein>
<evidence type="ECO:0000313" key="2">
    <source>
        <dbReference type="EMBL" id="MBX64300.1"/>
    </source>
</evidence>
<dbReference type="EMBL" id="GGEC01083816">
    <property type="protein sequence ID" value="MBX64300.1"/>
    <property type="molecule type" value="Transcribed_RNA"/>
</dbReference>
<evidence type="ECO:0000256" key="1">
    <source>
        <dbReference type="SAM" id="MobiDB-lite"/>
    </source>
</evidence>
<dbReference type="AlphaFoldDB" id="A0A2P2QBC3"/>
<sequence>MKHPYGTKQSQSYNPDETSLDNTRSKFPISTSS</sequence>
<reference evidence="2" key="1">
    <citation type="submission" date="2018-02" db="EMBL/GenBank/DDBJ databases">
        <title>Rhizophora mucronata_Transcriptome.</title>
        <authorList>
            <person name="Meera S.P."/>
            <person name="Sreeshan A."/>
            <person name="Augustine A."/>
        </authorList>
    </citation>
    <scope>NUCLEOTIDE SEQUENCE</scope>
    <source>
        <tissue evidence="2">Leaf</tissue>
    </source>
</reference>
<name>A0A2P2QBC3_RHIMU</name>
<feature type="compositionally biased region" description="Polar residues" evidence="1">
    <location>
        <begin position="7"/>
        <end position="22"/>
    </location>
</feature>
<organism evidence="2">
    <name type="scientific">Rhizophora mucronata</name>
    <name type="common">Asiatic mangrove</name>
    <dbReference type="NCBI Taxonomy" id="61149"/>
    <lineage>
        <taxon>Eukaryota</taxon>
        <taxon>Viridiplantae</taxon>
        <taxon>Streptophyta</taxon>
        <taxon>Embryophyta</taxon>
        <taxon>Tracheophyta</taxon>
        <taxon>Spermatophyta</taxon>
        <taxon>Magnoliopsida</taxon>
        <taxon>eudicotyledons</taxon>
        <taxon>Gunneridae</taxon>
        <taxon>Pentapetalae</taxon>
        <taxon>rosids</taxon>
        <taxon>fabids</taxon>
        <taxon>Malpighiales</taxon>
        <taxon>Rhizophoraceae</taxon>
        <taxon>Rhizophora</taxon>
    </lineage>
</organism>
<accession>A0A2P2QBC3</accession>
<proteinExistence type="predicted"/>
<feature type="region of interest" description="Disordered" evidence="1">
    <location>
        <begin position="1"/>
        <end position="33"/>
    </location>
</feature>